<feature type="region of interest" description="Disordered" evidence="1">
    <location>
        <begin position="1"/>
        <end position="40"/>
    </location>
</feature>
<evidence type="ECO:0000256" key="2">
    <source>
        <dbReference type="SAM" id="Phobius"/>
    </source>
</evidence>
<sequence>MCRPTDSAEETATTEPSALRETITSSLSSSKISNSSSDGCISRVSSVISLSGTTPDELLFEALAITPVPDFSFSSWVALSAVSLLILSSCLAKFGWAPQNQSYAYRLKR</sequence>
<evidence type="ECO:0000313" key="3">
    <source>
        <dbReference type="EnsemblMetazoa" id="GBRI042724-PA"/>
    </source>
</evidence>
<organism evidence="3 4">
    <name type="scientific">Glossina brevipalpis</name>
    <dbReference type="NCBI Taxonomy" id="37001"/>
    <lineage>
        <taxon>Eukaryota</taxon>
        <taxon>Metazoa</taxon>
        <taxon>Ecdysozoa</taxon>
        <taxon>Arthropoda</taxon>
        <taxon>Hexapoda</taxon>
        <taxon>Insecta</taxon>
        <taxon>Pterygota</taxon>
        <taxon>Neoptera</taxon>
        <taxon>Endopterygota</taxon>
        <taxon>Diptera</taxon>
        <taxon>Brachycera</taxon>
        <taxon>Muscomorpha</taxon>
        <taxon>Hippoboscoidea</taxon>
        <taxon>Glossinidae</taxon>
        <taxon>Glossina</taxon>
    </lineage>
</organism>
<keyword evidence="2" id="KW-1133">Transmembrane helix</keyword>
<reference evidence="4" key="1">
    <citation type="submission" date="2014-03" db="EMBL/GenBank/DDBJ databases">
        <authorList>
            <person name="Aksoy S."/>
            <person name="Warren W."/>
            <person name="Wilson R.K."/>
        </authorList>
    </citation>
    <scope>NUCLEOTIDE SEQUENCE [LARGE SCALE GENOMIC DNA]</scope>
    <source>
        <strain evidence="4">IAEA</strain>
    </source>
</reference>
<feature type="transmembrane region" description="Helical" evidence="2">
    <location>
        <begin position="76"/>
        <end position="96"/>
    </location>
</feature>
<dbReference type="EnsemblMetazoa" id="GBRI042724-RA">
    <property type="protein sequence ID" value="GBRI042724-PA"/>
    <property type="gene ID" value="GBRI042724"/>
</dbReference>
<accession>A0A1A9X3A9</accession>
<name>A0A1A9X3A9_9MUSC</name>
<dbReference type="AlphaFoldDB" id="A0A1A9X3A9"/>
<keyword evidence="4" id="KW-1185">Reference proteome</keyword>
<keyword evidence="2" id="KW-0472">Membrane</keyword>
<protein>
    <submittedName>
        <fullName evidence="3">Uncharacterized protein</fullName>
    </submittedName>
</protein>
<dbReference type="Proteomes" id="UP000091820">
    <property type="component" value="Unassembled WGS sequence"/>
</dbReference>
<proteinExistence type="predicted"/>
<keyword evidence="2" id="KW-0812">Transmembrane</keyword>
<reference evidence="3" key="2">
    <citation type="submission" date="2020-05" db="UniProtKB">
        <authorList>
            <consortium name="EnsemblMetazoa"/>
        </authorList>
    </citation>
    <scope>IDENTIFICATION</scope>
    <source>
        <strain evidence="3">IAEA</strain>
    </source>
</reference>
<evidence type="ECO:0000256" key="1">
    <source>
        <dbReference type="SAM" id="MobiDB-lite"/>
    </source>
</evidence>
<evidence type="ECO:0000313" key="4">
    <source>
        <dbReference type="Proteomes" id="UP000091820"/>
    </source>
</evidence>
<feature type="compositionally biased region" description="Low complexity" evidence="1">
    <location>
        <begin position="23"/>
        <end position="40"/>
    </location>
</feature>
<dbReference type="VEuPathDB" id="VectorBase:GBRI042724"/>